<keyword evidence="2" id="KW-0378">Hydrolase</keyword>
<organism evidence="2">
    <name type="scientific">uncultured Rubrobacteraceae bacterium</name>
    <dbReference type="NCBI Taxonomy" id="349277"/>
    <lineage>
        <taxon>Bacteria</taxon>
        <taxon>Bacillati</taxon>
        <taxon>Actinomycetota</taxon>
        <taxon>Rubrobacteria</taxon>
        <taxon>Rubrobacterales</taxon>
        <taxon>Rubrobacteraceae</taxon>
        <taxon>environmental samples</taxon>
    </lineage>
</organism>
<proteinExistence type="predicted"/>
<feature type="region of interest" description="Disordered" evidence="1">
    <location>
        <begin position="1"/>
        <end position="65"/>
    </location>
</feature>
<evidence type="ECO:0000256" key="1">
    <source>
        <dbReference type="SAM" id="MobiDB-lite"/>
    </source>
</evidence>
<dbReference type="EC" id="3.5.2.14" evidence="2"/>
<feature type="non-terminal residue" evidence="2">
    <location>
        <position position="1"/>
    </location>
</feature>
<feature type="compositionally biased region" description="Basic residues" evidence="1">
    <location>
        <begin position="1"/>
        <end position="21"/>
    </location>
</feature>
<reference evidence="2" key="1">
    <citation type="submission" date="2020-02" db="EMBL/GenBank/DDBJ databases">
        <authorList>
            <person name="Meier V. D."/>
        </authorList>
    </citation>
    <scope>NUCLEOTIDE SEQUENCE</scope>
    <source>
        <strain evidence="2">AVDCRST_MAG28</strain>
    </source>
</reference>
<feature type="non-terminal residue" evidence="2">
    <location>
        <position position="65"/>
    </location>
</feature>
<sequence>ERYSSRSRRRRHVHRPRGPLRRRLDNGKGPLHPTRPIRRRDERHTDLGGRSGRCGCPRPWHDGSD</sequence>
<accession>A0A6J4R1N9</accession>
<gene>
    <name evidence="2" type="ORF">AVDCRST_MAG28-3354</name>
</gene>
<protein>
    <submittedName>
        <fullName evidence="2">N-methylhydantoinase A</fullName>
        <ecNumber evidence="2">3.5.2.14</ecNumber>
    </submittedName>
</protein>
<evidence type="ECO:0000313" key="2">
    <source>
        <dbReference type="EMBL" id="CAA9461546.1"/>
    </source>
</evidence>
<dbReference type="AlphaFoldDB" id="A0A6J4R1N9"/>
<name>A0A6J4R1N9_9ACTN</name>
<dbReference type="EMBL" id="CADCVE010000087">
    <property type="protein sequence ID" value="CAA9461546.1"/>
    <property type="molecule type" value="Genomic_DNA"/>
</dbReference>
<dbReference type="GO" id="GO:0047423">
    <property type="term" value="F:N-methylhydantoinase (ATP-hydrolyzing) activity"/>
    <property type="evidence" value="ECO:0007669"/>
    <property type="project" value="UniProtKB-EC"/>
</dbReference>